<dbReference type="AlphaFoldDB" id="A0A6A6JFJ7"/>
<feature type="compositionally biased region" description="Polar residues" evidence="1">
    <location>
        <begin position="595"/>
        <end position="604"/>
    </location>
</feature>
<organism evidence="2 3">
    <name type="scientific">Westerdykella ornata</name>
    <dbReference type="NCBI Taxonomy" id="318751"/>
    <lineage>
        <taxon>Eukaryota</taxon>
        <taxon>Fungi</taxon>
        <taxon>Dikarya</taxon>
        <taxon>Ascomycota</taxon>
        <taxon>Pezizomycotina</taxon>
        <taxon>Dothideomycetes</taxon>
        <taxon>Pleosporomycetidae</taxon>
        <taxon>Pleosporales</taxon>
        <taxon>Sporormiaceae</taxon>
        <taxon>Westerdykella</taxon>
    </lineage>
</organism>
<accession>A0A6A6JFJ7</accession>
<evidence type="ECO:0000313" key="2">
    <source>
        <dbReference type="EMBL" id="KAF2274984.1"/>
    </source>
</evidence>
<dbReference type="GeneID" id="54551839"/>
<evidence type="ECO:0000313" key="3">
    <source>
        <dbReference type="Proteomes" id="UP000800097"/>
    </source>
</evidence>
<dbReference type="Proteomes" id="UP000800097">
    <property type="component" value="Unassembled WGS sequence"/>
</dbReference>
<dbReference type="EMBL" id="ML986499">
    <property type="protein sequence ID" value="KAF2274984.1"/>
    <property type="molecule type" value="Genomic_DNA"/>
</dbReference>
<dbReference type="RefSeq" id="XP_033652523.1">
    <property type="nucleotide sequence ID" value="XM_033798664.1"/>
</dbReference>
<feature type="region of interest" description="Disordered" evidence="1">
    <location>
        <begin position="336"/>
        <end position="396"/>
    </location>
</feature>
<gene>
    <name evidence="2" type="ORF">EI97DRAFT_434559</name>
</gene>
<evidence type="ECO:0000256" key="1">
    <source>
        <dbReference type="SAM" id="MobiDB-lite"/>
    </source>
</evidence>
<sequence>MATNAPYYQIRGQFTNGANAAAFPPGIDDHDYVLPDPLATHHASSLSASGEHDDSQTSETRPAAVTLGENHNLVELIEAATTAAGQAADAIMNKEIQGPKLVQMSALGKRRRQESPERGDGGGTGSNQVQRDVAPMPKRLRTDAPTDPNVHGAEIEARNIQGTSMSPPAERLLQDARAVGVHSAAALFRPTREPARKYTRPPMSKLFMSLQLTPENFVQLQARAKAYMLDPSHPERQNCVGNRGKGDTDMVKLKLFNTVRDFLNDGVGDMFFGEEVEKPAEDDAIEAARALGAEGVPAEGKLVWPRDGNKIISLVTPLLRRMVTNERQRMYAIETRKGGLKKKDGSTGAGSRQGSHGPHMAAMGDQGGATQNVSHDSNSAIPLPVHHPHPQTSTSPTRLYHYPSGATNDMSHTLQTDPSIPVLPQSPHLELSTLPSKIKQRPLPTPATRAFSLRKIDIFLSHNDIPLKPSDRIVGPGPLMDFSWHQLQQKVRQRVDVALAMYPDLRPALGGQGQIDARSEEVKGGMVTEELRGLAVAARESCAVREGAVGGEAETSENVGSAAVRESSFDVSAAPTNTEPEAYSGESSIKGVDTSAHTVTGDNDTTSTSSTTAPLGDQNSQCPVSSKSDTPQCSSTEQGTQKPQAQKDNQERLQLVDSMSHNVKVKVMLTSGLKEMTSERDWEDAKVEIGYAVWANGRVTVVVEMD</sequence>
<feature type="compositionally biased region" description="Polar residues" evidence="1">
    <location>
        <begin position="368"/>
        <end position="380"/>
    </location>
</feature>
<protein>
    <submittedName>
        <fullName evidence="2">Uncharacterized protein</fullName>
    </submittedName>
</protein>
<feature type="compositionally biased region" description="Basic and acidic residues" evidence="1">
    <location>
        <begin position="336"/>
        <end position="345"/>
    </location>
</feature>
<proteinExistence type="predicted"/>
<reference evidence="2" key="1">
    <citation type="journal article" date="2020" name="Stud. Mycol.">
        <title>101 Dothideomycetes genomes: a test case for predicting lifestyles and emergence of pathogens.</title>
        <authorList>
            <person name="Haridas S."/>
            <person name="Albert R."/>
            <person name="Binder M."/>
            <person name="Bloem J."/>
            <person name="Labutti K."/>
            <person name="Salamov A."/>
            <person name="Andreopoulos B."/>
            <person name="Baker S."/>
            <person name="Barry K."/>
            <person name="Bills G."/>
            <person name="Bluhm B."/>
            <person name="Cannon C."/>
            <person name="Castanera R."/>
            <person name="Culley D."/>
            <person name="Daum C."/>
            <person name="Ezra D."/>
            <person name="Gonzalez J."/>
            <person name="Henrissat B."/>
            <person name="Kuo A."/>
            <person name="Liang C."/>
            <person name="Lipzen A."/>
            <person name="Lutzoni F."/>
            <person name="Magnuson J."/>
            <person name="Mondo S."/>
            <person name="Nolan M."/>
            <person name="Ohm R."/>
            <person name="Pangilinan J."/>
            <person name="Park H.-J."/>
            <person name="Ramirez L."/>
            <person name="Alfaro M."/>
            <person name="Sun H."/>
            <person name="Tritt A."/>
            <person name="Yoshinaga Y."/>
            <person name="Zwiers L.-H."/>
            <person name="Turgeon B."/>
            <person name="Goodwin S."/>
            <person name="Spatafora J."/>
            <person name="Crous P."/>
            <person name="Grigoriev I."/>
        </authorList>
    </citation>
    <scope>NUCLEOTIDE SEQUENCE</scope>
    <source>
        <strain evidence="2">CBS 379.55</strain>
    </source>
</reference>
<dbReference type="OrthoDB" id="5373017at2759"/>
<feature type="region of interest" description="Disordered" evidence="1">
    <location>
        <begin position="107"/>
        <end position="152"/>
    </location>
</feature>
<name>A0A6A6JFJ7_WESOR</name>
<feature type="region of interest" description="Disordered" evidence="1">
    <location>
        <begin position="41"/>
        <end position="62"/>
    </location>
</feature>
<feature type="compositionally biased region" description="Polar residues" evidence="1">
    <location>
        <begin position="617"/>
        <end position="647"/>
    </location>
</feature>
<keyword evidence="3" id="KW-1185">Reference proteome</keyword>
<feature type="region of interest" description="Disordered" evidence="1">
    <location>
        <begin position="547"/>
        <end position="649"/>
    </location>
</feature>